<dbReference type="Proteomes" id="UP000595064">
    <property type="component" value="Plasmid unnamed"/>
</dbReference>
<dbReference type="SMART" id="SM00998">
    <property type="entry name" value="ADSL_C"/>
    <property type="match status" value="1"/>
</dbReference>
<evidence type="ECO:0000259" key="2">
    <source>
        <dbReference type="SMART" id="SM00998"/>
    </source>
</evidence>
<dbReference type="SUPFAM" id="SSF48557">
    <property type="entry name" value="L-aspartase-like"/>
    <property type="match status" value="1"/>
</dbReference>
<feature type="domain" description="Adenylosuccinate lyase C-terminal" evidence="2">
    <location>
        <begin position="351"/>
        <end position="430"/>
    </location>
</feature>
<protein>
    <submittedName>
        <fullName evidence="3">3-carboxy-cis,cis-muconate cycloisomerase</fullName>
        <ecNumber evidence="3">5.5.1.2</ecNumber>
    </submittedName>
</protein>
<dbReference type="Gene3D" id="1.10.40.30">
    <property type="entry name" value="Fumarase/aspartase (C-terminal domain)"/>
    <property type="match status" value="1"/>
</dbReference>
<organism evidence="3 4">
    <name type="scientific">Delftia lacustris</name>
    <dbReference type="NCBI Taxonomy" id="558537"/>
    <lineage>
        <taxon>Bacteria</taxon>
        <taxon>Pseudomonadati</taxon>
        <taxon>Pseudomonadota</taxon>
        <taxon>Betaproteobacteria</taxon>
        <taxon>Burkholderiales</taxon>
        <taxon>Comamonadaceae</taxon>
        <taxon>Delftia</taxon>
    </lineage>
</organism>
<evidence type="ECO:0000256" key="1">
    <source>
        <dbReference type="ARBA" id="ARBA00034772"/>
    </source>
</evidence>
<dbReference type="RefSeq" id="WP_184278037.1">
    <property type="nucleotide sequence ID" value="NZ_CP065749.1"/>
</dbReference>
<dbReference type="InterPro" id="IPR019468">
    <property type="entry name" value="AdenyloSucc_lyase_C"/>
</dbReference>
<accession>A0A7T2YZQ1</accession>
<evidence type="ECO:0000313" key="4">
    <source>
        <dbReference type="Proteomes" id="UP000595064"/>
    </source>
</evidence>
<reference evidence="3 4" key="1">
    <citation type="submission" date="2020-12" db="EMBL/GenBank/DDBJ databases">
        <title>FDA dAtabase for Regulatory Grade micrObial Sequences (FDA-ARGOS): Supporting development and validation of Infectious Disease Dx tests.</title>
        <authorList>
            <person name="Sproer C."/>
            <person name="Gronow S."/>
            <person name="Severitt S."/>
            <person name="Schroder I."/>
            <person name="Tallon L."/>
            <person name="Sadzewicz L."/>
            <person name="Zhao X."/>
            <person name="Boylan J."/>
            <person name="Ott S."/>
            <person name="Bowen H."/>
            <person name="Vavikolanu K."/>
            <person name="Mehta A."/>
            <person name="Aluvathingal J."/>
            <person name="Nadendla S."/>
            <person name="Lowell S."/>
            <person name="Myers T."/>
            <person name="Yan Y."/>
            <person name="Sichtig H."/>
        </authorList>
    </citation>
    <scope>NUCLEOTIDE SEQUENCE [LARGE SCALE GENOMIC DNA]</scope>
    <source>
        <strain evidence="3 4">FDAARGOS_890</strain>
        <plasmid evidence="3 4">unnamed</plasmid>
    </source>
</reference>
<evidence type="ECO:0000313" key="3">
    <source>
        <dbReference type="EMBL" id="QPS84790.1"/>
    </source>
</evidence>
<dbReference type="PANTHER" id="PTHR43172:SF2">
    <property type="entry name" value="ADENYLOSUCCINATE LYASE C-TERMINAL DOMAIN-CONTAINING PROTEIN"/>
    <property type="match status" value="1"/>
</dbReference>
<name>A0A7T2YZQ1_9BURK</name>
<dbReference type="InterPro" id="IPR022761">
    <property type="entry name" value="Fumarate_lyase_N"/>
</dbReference>
<dbReference type="Pfam" id="PF10397">
    <property type="entry name" value="ADSL_C"/>
    <property type="match status" value="1"/>
</dbReference>
<keyword evidence="3" id="KW-0413">Isomerase</keyword>
<dbReference type="EC" id="5.5.1.2" evidence="3"/>
<dbReference type="KEGG" id="dla:I6G47_32020"/>
<sequence>MRTSNRRIADLFAPSGWARQCCQVEAALALAQAEIGVIPADAGPGIRQHLHDAVIDHDALAKAAERTGFAIAPLIRQLTPQCGPFGGWLHWGATTQDILVTVRALQINESLKLLGQRLARIVSAVAKLADEHRHTVMPARAFGGHGGVTTFGLHCATWLSSLVRDADRLVELTCRPVAGELFGATGTMASLGSQGLLVQQRMMARLGLPEPLASASGARDAAVEVVLYLALLVGTLGKAAQDISQLTWTEIGEAAEPAMGGRDTSSALPHKANPILSWRVKNAADTLQAHAATALRCLRQDQMRSGVGMLEQEVVAQAFTVAEECLDVSETLLSGLEVRQDRMRENCEITQGLSMSESVQIALAAHIGRLAAHDLVHDACKQAVQLRQSLATVLAGMPQVRVHLDESALRKLLSPEGEVGAAGAIVDRCIAAAHERLDALRSLDA</sequence>
<dbReference type="EMBL" id="CP065749">
    <property type="protein sequence ID" value="QPS84790.1"/>
    <property type="molecule type" value="Genomic_DNA"/>
</dbReference>
<dbReference type="Gene3D" id="1.20.200.10">
    <property type="entry name" value="Fumarase/aspartase (Central domain)"/>
    <property type="match status" value="1"/>
</dbReference>
<proteinExistence type="inferred from homology"/>
<dbReference type="PRINTS" id="PR00149">
    <property type="entry name" value="FUMRATELYASE"/>
</dbReference>
<dbReference type="Pfam" id="PF00206">
    <property type="entry name" value="Lyase_1"/>
    <property type="match status" value="1"/>
</dbReference>
<dbReference type="AlphaFoldDB" id="A0A7T2YZQ1"/>
<dbReference type="InterPro" id="IPR000362">
    <property type="entry name" value="Fumarate_lyase_fam"/>
</dbReference>
<dbReference type="PANTHER" id="PTHR43172">
    <property type="entry name" value="ADENYLOSUCCINATE LYASE"/>
    <property type="match status" value="1"/>
</dbReference>
<keyword evidence="3" id="KW-0614">Plasmid</keyword>
<geneLocation type="plasmid" evidence="3 4">
    <name>unnamed</name>
</geneLocation>
<dbReference type="GO" id="GO:0047472">
    <property type="term" value="F:3-carboxy-cis,cis-muconate cycloisomerase activity"/>
    <property type="evidence" value="ECO:0007669"/>
    <property type="project" value="UniProtKB-EC"/>
</dbReference>
<dbReference type="InterPro" id="IPR008948">
    <property type="entry name" value="L-Aspartase-like"/>
</dbReference>
<comment type="similarity">
    <text evidence="1">Belongs to the class-II fumarase/aspartase family.</text>
</comment>
<keyword evidence="4" id="KW-1185">Reference proteome</keyword>
<gene>
    <name evidence="3" type="ORF">I6G47_32020</name>
</gene>